<dbReference type="Proteomes" id="UP000822688">
    <property type="component" value="Chromosome 10"/>
</dbReference>
<name>A0A8T0GIS6_CERPU</name>
<comment type="caution">
    <text evidence="1">The sequence shown here is derived from an EMBL/GenBank/DDBJ whole genome shotgun (WGS) entry which is preliminary data.</text>
</comment>
<accession>A0A8T0GIS6</accession>
<sequence>MLPTKDGKGYPWQISHSRLNFLSLAGNRIAKSKAQKKVTSSIVARQKQKTQKEMKFCQCNKVEAGEGIPLKSTKAARKAYVLPEFTHLECKNADGSSYLQILDSDTDSEMTTLD</sequence>
<organism evidence="1 2">
    <name type="scientific">Ceratodon purpureus</name>
    <name type="common">Fire moss</name>
    <name type="synonym">Dicranum purpureum</name>
    <dbReference type="NCBI Taxonomy" id="3225"/>
    <lineage>
        <taxon>Eukaryota</taxon>
        <taxon>Viridiplantae</taxon>
        <taxon>Streptophyta</taxon>
        <taxon>Embryophyta</taxon>
        <taxon>Bryophyta</taxon>
        <taxon>Bryophytina</taxon>
        <taxon>Bryopsida</taxon>
        <taxon>Dicranidae</taxon>
        <taxon>Pseudoditrichales</taxon>
        <taxon>Ditrichaceae</taxon>
        <taxon>Ceratodon</taxon>
    </lineage>
</organism>
<gene>
    <name evidence="1" type="ORF">KC19_10G029000</name>
</gene>
<proteinExistence type="predicted"/>
<protein>
    <submittedName>
        <fullName evidence="1">Uncharacterized protein</fullName>
    </submittedName>
</protein>
<dbReference type="EMBL" id="CM026431">
    <property type="protein sequence ID" value="KAG0558447.1"/>
    <property type="molecule type" value="Genomic_DNA"/>
</dbReference>
<evidence type="ECO:0000313" key="2">
    <source>
        <dbReference type="Proteomes" id="UP000822688"/>
    </source>
</evidence>
<keyword evidence="2" id="KW-1185">Reference proteome</keyword>
<evidence type="ECO:0000313" key="1">
    <source>
        <dbReference type="EMBL" id="KAG0558447.1"/>
    </source>
</evidence>
<dbReference type="AlphaFoldDB" id="A0A8T0GIS6"/>
<reference evidence="1" key="1">
    <citation type="submission" date="2020-06" db="EMBL/GenBank/DDBJ databases">
        <title>WGS assembly of Ceratodon purpureus strain R40.</title>
        <authorList>
            <person name="Carey S.B."/>
            <person name="Jenkins J."/>
            <person name="Shu S."/>
            <person name="Lovell J.T."/>
            <person name="Sreedasyam A."/>
            <person name="Maumus F."/>
            <person name="Tiley G.P."/>
            <person name="Fernandez-Pozo N."/>
            <person name="Barry K."/>
            <person name="Chen C."/>
            <person name="Wang M."/>
            <person name="Lipzen A."/>
            <person name="Daum C."/>
            <person name="Saski C.A."/>
            <person name="Payton A.C."/>
            <person name="Mcbreen J.C."/>
            <person name="Conrad R.E."/>
            <person name="Kollar L.M."/>
            <person name="Olsson S."/>
            <person name="Huttunen S."/>
            <person name="Landis J.B."/>
            <person name="Wickett N.J."/>
            <person name="Johnson M.G."/>
            <person name="Rensing S.A."/>
            <person name="Grimwood J."/>
            <person name="Schmutz J."/>
            <person name="Mcdaniel S.F."/>
        </authorList>
    </citation>
    <scope>NUCLEOTIDE SEQUENCE</scope>
    <source>
        <strain evidence="1">R40</strain>
    </source>
</reference>